<evidence type="ECO:0000256" key="7">
    <source>
        <dbReference type="ARBA" id="ARBA00022691"/>
    </source>
</evidence>
<dbReference type="PROSITE" id="PS51918">
    <property type="entry name" value="RADICAL_SAM"/>
    <property type="match status" value="1"/>
</dbReference>
<feature type="binding site" evidence="15">
    <location>
        <position position="108"/>
    </location>
    <ligand>
        <name>S-adenosyl-L-methionine</name>
        <dbReference type="ChEBI" id="CHEBI:59789"/>
        <label>1</label>
    </ligand>
</feature>
<dbReference type="SFLD" id="SFLDS00029">
    <property type="entry name" value="Radical_SAM"/>
    <property type="match status" value="1"/>
</dbReference>
<feature type="binding site" evidence="15">
    <location>
        <position position="205"/>
    </location>
    <ligand>
        <name>S-adenosyl-L-methionine</name>
        <dbReference type="ChEBI" id="CHEBI:59789"/>
        <label>2</label>
    </ligand>
</feature>
<keyword evidence="5 14" id="KW-0004">4Fe-4S</keyword>
<dbReference type="SUPFAM" id="SSF102114">
    <property type="entry name" value="Radical SAM enzymes"/>
    <property type="match status" value="1"/>
</dbReference>
<evidence type="ECO:0000256" key="2">
    <source>
        <dbReference type="ARBA" id="ARBA00004785"/>
    </source>
</evidence>
<feature type="binding site" evidence="16">
    <location>
        <position position="57"/>
    </location>
    <ligand>
        <name>[4Fe-4S] cluster</name>
        <dbReference type="ChEBI" id="CHEBI:49883"/>
        <note>4Fe-4S-S-AdoMet</note>
    </ligand>
</feature>
<dbReference type="InterPro" id="IPR058240">
    <property type="entry name" value="rSAM_sf"/>
</dbReference>
<dbReference type="InterPro" id="IPR013785">
    <property type="entry name" value="Aldolase_TIM"/>
</dbReference>
<feature type="binding site" evidence="15">
    <location>
        <position position="180"/>
    </location>
    <ligand>
        <name>S-adenosyl-L-methionine</name>
        <dbReference type="ChEBI" id="CHEBI:59789"/>
        <label>2</label>
    </ligand>
</feature>
<sequence length="445" mass="48751">MRHDIILARADARVPRYTSYPTAPHFSADIGPDRYAGWLGELDPQQPVSLYLHVPFCRSMCWYCGCHTKATRRAEPVDAYAAVLLDEIELVAGRLPARMKVSHIHWGGGSPTYLAPARFVEIMDRLRARFDVLADAEIAVEVDPRIFSGSMASAFRSAGVTRASLGVQTFDPEVQKAVNRVQDYELVADCVERLRAAGVDAFNMDLIYGLPLQTEANCRDSARKALSLGPDRFSVFGYAHVPHMKPHQKMISEDALPGPAERLAQADAIAEELVAGGQEPIGLDHFARRGDALAQALHDGSIRRNFQGYTTDAAPAIIGFGSSAIGWLPQGYVQNTPMTHDWERRVLEGRLPTARGYALTDDDRMRRTIIEQLMCRLEADPVAIAAAHGLPAPEADLSDFLRDGVVAMDGSRIVIDPTYRPLARSVAAAFDARLANSTARHAVAV</sequence>
<gene>
    <name evidence="18" type="primary">hemN</name>
    <name evidence="18" type="ORF">DDZ18_00205</name>
</gene>
<evidence type="ECO:0000256" key="13">
    <source>
        <dbReference type="ARBA" id="ARBA00048321"/>
    </source>
</evidence>
<dbReference type="InterPro" id="IPR004558">
    <property type="entry name" value="Coprogen_oxidase_HemN"/>
</dbReference>
<feature type="binding site" evidence="15">
    <location>
        <position position="325"/>
    </location>
    <ligand>
        <name>S-adenosyl-L-methionine</name>
        <dbReference type="ChEBI" id="CHEBI:59789"/>
        <label>1</label>
    </ligand>
</feature>
<dbReference type="SMART" id="SM00729">
    <property type="entry name" value="Elp3"/>
    <property type="match status" value="1"/>
</dbReference>
<comment type="pathway">
    <text evidence="2 14">Porphyrin-containing compound metabolism; protoporphyrin-IX biosynthesis; protoporphyrinogen-IX from coproporphyrinogen-III (AdoMet route): step 1/1.</text>
</comment>
<dbReference type="Gene3D" id="1.10.10.920">
    <property type="match status" value="1"/>
</dbReference>
<keyword evidence="6 14" id="KW-0963">Cytoplasm</keyword>
<dbReference type="NCBIfam" id="TIGR00538">
    <property type="entry name" value="hemN"/>
    <property type="match status" value="1"/>
</dbReference>
<evidence type="ECO:0000313" key="18">
    <source>
        <dbReference type="EMBL" id="PWE18075.1"/>
    </source>
</evidence>
<dbReference type="PANTHER" id="PTHR13932">
    <property type="entry name" value="COPROPORPHYRINIGEN III OXIDASE"/>
    <property type="match status" value="1"/>
</dbReference>
<dbReference type="PIRSF" id="PIRSF000167">
    <property type="entry name" value="HemN"/>
    <property type="match status" value="1"/>
</dbReference>
<feature type="binding site" evidence="15">
    <location>
        <position position="168"/>
    </location>
    <ligand>
        <name>S-adenosyl-L-methionine</name>
        <dbReference type="ChEBI" id="CHEBI:59789"/>
        <label>2</label>
    </ligand>
</feature>
<dbReference type="InterPro" id="IPR007197">
    <property type="entry name" value="rSAM"/>
</dbReference>
<comment type="caution">
    <text evidence="18">The sequence shown here is derived from an EMBL/GenBank/DDBJ whole genome shotgun (WGS) entry which is preliminary data.</text>
</comment>
<evidence type="ECO:0000313" key="19">
    <source>
        <dbReference type="Proteomes" id="UP000245168"/>
    </source>
</evidence>
<feature type="binding site" evidence="15">
    <location>
        <position position="51"/>
    </location>
    <ligand>
        <name>S-adenosyl-L-methionine</name>
        <dbReference type="ChEBI" id="CHEBI:59789"/>
        <label>1</label>
    </ligand>
</feature>
<dbReference type="PANTHER" id="PTHR13932:SF6">
    <property type="entry name" value="OXYGEN-INDEPENDENT COPROPORPHYRINOGEN III OXIDASE"/>
    <property type="match status" value="1"/>
</dbReference>
<feature type="binding site" evidence="16">
    <location>
        <position position="61"/>
    </location>
    <ligand>
        <name>[4Fe-4S] cluster</name>
        <dbReference type="ChEBI" id="CHEBI:49883"/>
        <note>4Fe-4S-S-AdoMet</note>
    </ligand>
</feature>
<protein>
    <recommendedName>
        <fullName evidence="14">Coproporphyrinogen-III oxidase</fullName>
        <ecNumber evidence="14">1.3.98.3</ecNumber>
    </recommendedName>
</protein>
<evidence type="ECO:0000256" key="14">
    <source>
        <dbReference type="PIRNR" id="PIRNR000167"/>
    </source>
</evidence>
<evidence type="ECO:0000256" key="16">
    <source>
        <dbReference type="PIRSR" id="PIRSR000167-2"/>
    </source>
</evidence>
<dbReference type="GO" id="GO:0051989">
    <property type="term" value="F:coproporphyrinogen dehydrogenase activity"/>
    <property type="evidence" value="ECO:0007669"/>
    <property type="project" value="UniProtKB-EC"/>
</dbReference>
<feature type="binding site" evidence="15">
    <location>
        <position position="239"/>
    </location>
    <ligand>
        <name>S-adenosyl-L-methionine</name>
        <dbReference type="ChEBI" id="CHEBI:59789"/>
        <label>2</label>
    </ligand>
</feature>
<feature type="binding site" evidence="15">
    <location>
        <position position="141"/>
    </location>
    <ligand>
        <name>S-adenosyl-L-methionine</name>
        <dbReference type="ChEBI" id="CHEBI:59789"/>
        <label>1</label>
    </ligand>
</feature>
<keyword evidence="10 14" id="KW-0408">Iron</keyword>
<dbReference type="GO" id="GO:0046872">
    <property type="term" value="F:metal ion binding"/>
    <property type="evidence" value="ECO:0007669"/>
    <property type="project" value="UniProtKB-KW"/>
</dbReference>
<evidence type="ECO:0000256" key="8">
    <source>
        <dbReference type="ARBA" id="ARBA00022723"/>
    </source>
</evidence>
<feature type="binding site" evidence="15">
    <location>
        <begin position="63"/>
        <end position="65"/>
    </location>
    <ligand>
        <name>S-adenosyl-L-methionine</name>
        <dbReference type="ChEBI" id="CHEBI:59789"/>
        <label>2</label>
    </ligand>
</feature>
<keyword evidence="7 14" id="KW-0949">S-adenosyl-L-methionine</keyword>
<proteinExistence type="inferred from homology"/>
<evidence type="ECO:0000256" key="11">
    <source>
        <dbReference type="ARBA" id="ARBA00023014"/>
    </source>
</evidence>
<keyword evidence="11 14" id="KW-0411">Iron-sulfur</keyword>
<reference evidence="19" key="1">
    <citation type="submission" date="2018-05" db="EMBL/GenBank/DDBJ databases">
        <authorList>
            <person name="Liu B.-T."/>
        </authorList>
    </citation>
    <scope>NUCLEOTIDE SEQUENCE [LARGE SCALE GENOMIC DNA]</scope>
    <source>
        <strain evidence="19">WD6-1</strain>
    </source>
</reference>
<dbReference type="GO" id="GO:0006782">
    <property type="term" value="P:protoporphyrinogen IX biosynthetic process"/>
    <property type="evidence" value="ECO:0007669"/>
    <property type="project" value="UniProtKB-UniPathway"/>
</dbReference>
<dbReference type="OrthoDB" id="9808022at2"/>
<evidence type="ECO:0000256" key="1">
    <source>
        <dbReference type="ARBA" id="ARBA00004496"/>
    </source>
</evidence>
<comment type="similarity">
    <text evidence="3 14">Belongs to the anaerobic coproporphyrinogen-III oxidase family.</text>
</comment>
<evidence type="ECO:0000256" key="10">
    <source>
        <dbReference type="ARBA" id="ARBA00023004"/>
    </source>
</evidence>
<dbReference type="Pfam" id="PF04055">
    <property type="entry name" value="Radical_SAM"/>
    <property type="match status" value="1"/>
</dbReference>
<evidence type="ECO:0000256" key="6">
    <source>
        <dbReference type="ARBA" id="ARBA00022490"/>
    </source>
</evidence>
<dbReference type="EMBL" id="QEXV01000001">
    <property type="protein sequence ID" value="PWE18075.1"/>
    <property type="molecule type" value="Genomic_DNA"/>
</dbReference>
<dbReference type="AlphaFoldDB" id="A0A2U2BVM6"/>
<dbReference type="InterPro" id="IPR034505">
    <property type="entry name" value="Coproporphyrinogen-III_oxidase"/>
</dbReference>
<dbReference type="SFLD" id="SFLDG01065">
    <property type="entry name" value="anaerobic_coproporphyrinogen-I"/>
    <property type="match status" value="1"/>
</dbReference>
<dbReference type="InterPro" id="IPR006638">
    <property type="entry name" value="Elp3/MiaA/NifB-like_rSAM"/>
</dbReference>
<accession>A0A2U2BVM6</accession>
<dbReference type="GO" id="GO:0051539">
    <property type="term" value="F:4 iron, 4 sulfur cluster binding"/>
    <property type="evidence" value="ECO:0007669"/>
    <property type="project" value="UniProtKB-KW"/>
</dbReference>
<dbReference type="Proteomes" id="UP000245168">
    <property type="component" value="Unassembled WGS sequence"/>
</dbReference>
<dbReference type="EC" id="1.3.98.3" evidence="14"/>
<feature type="binding site" evidence="16">
    <location>
        <position position="64"/>
    </location>
    <ligand>
        <name>[4Fe-4S] cluster</name>
        <dbReference type="ChEBI" id="CHEBI:49883"/>
        <note>4Fe-4S-S-AdoMet</note>
    </ligand>
</feature>
<keyword evidence="8 14" id="KW-0479">Metal-binding</keyword>
<dbReference type="GO" id="GO:0004109">
    <property type="term" value="F:coproporphyrinogen oxidase activity"/>
    <property type="evidence" value="ECO:0007669"/>
    <property type="project" value="InterPro"/>
</dbReference>
<keyword evidence="9 14" id="KW-0560">Oxidoreductase</keyword>
<evidence type="ECO:0000256" key="5">
    <source>
        <dbReference type="ARBA" id="ARBA00022485"/>
    </source>
</evidence>
<comment type="subcellular location">
    <subcellularLocation>
        <location evidence="1 14">Cytoplasm</location>
    </subcellularLocation>
</comment>
<keyword evidence="12 14" id="KW-0627">Porphyrin biosynthesis</keyword>
<feature type="domain" description="Radical SAM core" evidence="17">
    <location>
        <begin position="42"/>
        <end position="278"/>
    </location>
</feature>
<evidence type="ECO:0000259" key="17">
    <source>
        <dbReference type="PROSITE" id="PS51918"/>
    </source>
</evidence>
<comment type="catalytic activity">
    <reaction evidence="13 14">
        <text>coproporphyrinogen III + 2 S-adenosyl-L-methionine = protoporphyrinogen IX + 2 5'-deoxyadenosine + 2 L-methionine + 2 CO2</text>
        <dbReference type="Rhea" id="RHEA:15425"/>
        <dbReference type="ChEBI" id="CHEBI:16526"/>
        <dbReference type="ChEBI" id="CHEBI:17319"/>
        <dbReference type="ChEBI" id="CHEBI:57307"/>
        <dbReference type="ChEBI" id="CHEBI:57309"/>
        <dbReference type="ChEBI" id="CHEBI:57844"/>
        <dbReference type="ChEBI" id="CHEBI:59789"/>
        <dbReference type="EC" id="1.3.98.3"/>
    </reaction>
</comment>
<evidence type="ECO:0000256" key="4">
    <source>
        <dbReference type="ARBA" id="ARBA00011245"/>
    </source>
</evidence>
<comment type="cofactor">
    <cofactor evidence="14 16">
        <name>[4Fe-4S] cluster</name>
        <dbReference type="ChEBI" id="CHEBI:49883"/>
    </cofactor>
    <text evidence="14 16">Binds 1 [4Fe-4S] cluster. The cluster is coordinated with 3 cysteines and an exchangeable S-adenosyl-L-methionine.</text>
</comment>
<dbReference type="Gene3D" id="3.20.20.70">
    <property type="entry name" value="Aldolase class I"/>
    <property type="match status" value="1"/>
</dbReference>
<name>A0A2U2BVM6_9PROT</name>
<evidence type="ECO:0000256" key="3">
    <source>
        <dbReference type="ARBA" id="ARBA00005493"/>
    </source>
</evidence>
<organism evidence="18 19">
    <name type="scientific">Marinicauda salina</name>
    <dbReference type="NCBI Taxonomy" id="2135793"/>
    <lineage>
        <taxon>Bacteria</taxon>
        <taxon>Pseudomonadati</taxon>
        <taxon>Pseudomonadota</taxon>
        <taxon>Alphaproteobacteria</taxon>
        <taxon>Maricaulales</taxon>
        <taxon>Maricaulaceae</taxon>
        <taxon>Marinicauda</taxon>
    </lineage>
</organism>
<dbReference type="GO" id="GO:0005737">
    <property type="term" value="C:cytoplasm"/>
    <property type="evidence" value="ECO:0007669"/>
    <property type="project" value="UniProtKB-SubCell"/>
</dbReference>
<comment type="subunit">
    <text evidence="4">Monomer.</text>
</comment>
<evidence type="ECO:0000256" key="15">
    <source>
        <dbReference type="PIRSR" id="PIRSR000167-1"/>
    </source>
</evidence>
<keyword evidence="19" id="KW-1185">Reference proteome</keyword>
<evidence type="ECO:0000256" key="9">
    <source>
        <dbReference type="ARBA" id="ARBA00023002"/>
    </source>
</evidence>
<evidence type="ECO:0000256" key="12">
    <source>
        <dbReference type="ARBA" id="ARBA00023244"/>
    </source>
</evidence>
<dbReference type="RefSeq" id="WP_109251349.1">
    <property type="nucleotide sequence ID" value="NZ_QEXV01000001.1"/>
</dbReference>
<dbReference type="UniPathway" id="UPA00251">
    <property type="reaction ID" value="UER00323"/>
</dbReference>